<dbReference type="AlphaFoldDB" id="A0A5C3QGG3"/>
<keyword evidence="3" id="KW-1185">Reference proteome</keyword>
<feature type="region of interest" description="Disordered" evidence="1">
    <location>
        <begin position="243"/>
        <end position="266"/>
    </location>
</feature>
<reference evidence="2 3" key="1">
    <citation type="journal article" date="2019" name="Nat. Ecol. Evol.">
        <title>Megaphylogeny resolves global patterns of mushroom evolution.</title>
        <authorList>
            <person name="Varga T."/>
            <person name="Krizsan K."/>
            <person name="Foldi C."/>
            <person name="Dima B."/>
            <person name="Sanchez-Garcia M."/>
            <person name="Sanchez-Ramirez S."/>
            <person name="Szollosi G.J."/>
            <person name="Szarkandi J.G."/>
            <person name="Papp V."/>
            <person name="Albert L."/>
            <person name="Andreopoulos W."/>
            <person name="Angelini C."/>
            <person name="Antonin V."/>
            <person name="Barry K.W."/>
            <person name="Bougher N.L."/>
            <person name="Buchanan P."/>
            <person name="Buyck B."/>
            <person name="Bense V."/>
            <person name="Catcheside P."/>
            <person name="Chovatia M."/>
            <person name="Cooper J."/>
            <person name="Damon W."/>
            <person name="Desjardin D."/>
            <person name="Finy P."/>
            <person name="Geml J."/>
            <person name="Haridas S."/>
            <person name="Hughes K."/>
            <person name="Justo A."/>
            <person name="Karasinski D."/>
            <person name="Kautmanova I."/>
            <person name="Kiss B."/>
            <person name="Kocsube S."/>
            <person name="Kotiranta H."/>
            <person name="LaButti K.M."/>
            <person name="Lechner B.E."/>
            <person name="Liimatainen K."/>
            <person name="Lipzen A."/>
            <person name="Lukacs Z."/>
            <person name="Mihaltcheva S."/>
            <person name="Morgado L.N."/>
            <person name="Niskanen T."/>
            <person name="Noordeloos M.E."/>
            <person name="Ohm R.A."/>
            <person name="Ortiz-Santana B."/>
            <person name="Ovrebo C."/>
            <person name="Racz N."/>
            <person name="Riley R."/>
            <person name="Savchenko A."/>
            <person name="Shiryaev A."/>
            <person name="Soop K."/>
            <person name="Spirin V."/>
            <person name="Szebenyi C."/>
            <person name="Tomsovsky M."/>
            <person name="Tulloss R.E."/>
            <person name="Uehling J."/>
            <person name="Grigoriev I.V."/>
            <person name="Vagvolgyi C."/>
            <person name="Papp T."/>
            <person name="Martin F.M."/>
            <person name="Miettinen O."/>
            <person name="Hibbett D.S."/>
            <person name="Nagy L.G."/>
        </authorList>
    </citation>
    <scope>NUCLEOTIDE SEQUENCE [LARGE SCALE GENOMIC DNA]</scope>
    <source>
        <strain evidence="2 3">CBS 309.79</strain>
    </source>
</reference>
<dbReference type="EMBL" id="ML178833">
    <property type="protein sequence ID" value="TFK99580.1"/>
    <property type="molecule type" value="Genomic_DNA"/>
</dbReference>
<organism evidence="2 3">
    <name type="scientific">Pterulicium gracile</name>
    <dbReference type="NCBI Taxonomy" id="1884261"/>
    <lineage>
        <taxon>Eukaryota</taxon>
        <taxon>Fungi</taxon>
        <taxon>Dikarya</taxon>
        <taxon>Basidiomycota</taxon>
        <taxon>Agaricomycotina</taxon>
        <taxon>Agaricomycetes</taxon>
        <taxon>Agaricomycetidae</taxon>
        <taxon>Agaricales</taxon>
        <taxon>Pleurotineae</taxon>
        <taxon>Pterulaceae</taxon>
        <taxon>Pterulicium</taxon>
    </lineage>
</organism>
<protein>
    <submittedName>
        <fullName evidence="2">Uncharacterized protein</fullName>
    </submittedName>
</protein>
<evidence type="ECO:0000313" key="3">
    <source>
        <dbReference type="Proteomes" id="UP000305067"/>
    </source>
</evidence>
<sequence length="266" mass="29778">MRPINGVHNMNRASPAPQQDRAPAFTRSQIMDALEMNVRMFAMQTAPTPAATSPSDEVDKALLNVKNGIIGHNLDHQDNIKLLGDDIVGGLETNMEKVYRVQFGEAFQQARNTQVPEHVKRLLRESVGPTPLNRQVEEMKERTEKLRIEIQNSRARRRNNRLVDPCDLSEHLTHVVVFAAGGKSKACEVFPKDIQSFLYYPDDQIKRLFEYYDLGKPGLDRSANLNRFMAYIGTPFTVSCPPSPASLPTPTSPVTGIPSVKKKPSV</sequence>
<dbReference type="Proteomes" id="UP000305067">
    <property type="component" value="Unassembled WGS sequence"/>
</dbReference>
<accession>A0A5C3QGG3</accession>
<name>A0A5C3QGG3_9AGAR</name>
<gene>
    <name evidence="2" type="ORF">BDV98DRAFT_571200</name>
</gene>
<evidence type="ECO:0000313" key="2">
    <source>
        <dbReference type="EMBL" id="TFK99580.1"/>
    </source>
</evidence>
<proteinExistence type="predicted"/>
<evidence type="ECO:0000256" key="1">
    <source>
        <dbReference type="SAM" id="MobiDB-lite"/>
    </source>
</evidence>
<feature type="region of interest" description="Disordered" evidence="1">
    <location>
        <begin position="1"/>
        <end position="22"/>
    </location>
</feature>